<keyword evidence="7 12" id="KW-0479">Metal-binding</keyword>
<evidence type="ECO:0000313" key="13">
    <source>
        <dbReference type="EMBL" id="KRM33322.1"/>
    </source>
</evidence>
<dbReference type="PANTHER" id="PTHR30365:SF15">
    <property type="entry name" value="CYTOCHROME BD UBIQUINOL OXIDASE SUBUNIT 1"/>
    <property type="match status" value="1"/>
</dbReference>
<dbReference type="GO" id="GO:0070069">
    <property type="term" value="C:cytochrome complex"/>
    <property type="evidence" value="ECO:0007669"/>
    <property type="project" value="UniProtKB-UniRule"/>
</dbReference>
<dbReference type="eggNOG" id="COG1271">
    <property type="taxonomic scope" value="Bacteria"/>
</dbReference>
<feature type="transmembrane region" description="Helical" evidence="12">
    <location>
        <begin position="140"/>
        <end position="163"/>
    </location>
</feature>
<evidence type="ECO:0000256" key="2">
    <source>
        <dbReference type="ARBA" id="ARBA00009819"/>
    </source>
</evidence>
<dbReference type="GO" id="GO:0019646">
    <property type="term" value="P:aerobic electron transport chain"/>
    <property type="evidence" value="ECO:0007669"/>
    <property type="project" value="InterPro"/>
</dbReference>
<dbReference type="PIRSF" id="PIRSF006446">
    <property type="entry name" value="Cyt_quinol_oxidase_1"/>
    <property type="match status" value="1"/>
</dbReference>
<evidence type="ECO:0000256" key="1">
    <source>
        <dbReference type="ARBA" id="ARBA00004651"/>
    </source>
</evidence>
<dbReference type="GO" id="GO:0020037">
    <property type="term" value="F:heme binding"/>
    <property type="evidence" value="ECO:0007669"/>
    <property type="project" value="TreeGrafter"/>
</dbReference>
<evidence type="ECO:0000256" key="10">
    <source>
        <dbReference type="ARBA" id="ARBA00023004"/>
    </source>
</evidence>
<dbReference type="Pfam" id="PF01654">
    <property type="entry name" value="Cyt_bd_oxida_I"/>
    <property type="match status" value="1"/>
</dbReference>
<keyword evidence="4 12" id="KW-1003">Cell membrane</keyword>
<comment type="similarity">
    <text evidence="2 12">Belongs to the cytochrome ubiquinol oxidase subunit 1 family.</text>
</comment>
<comment type="caution">
    <text evidence="13">The sequence shown here is derived from an EMBL/GenBank/DDBJ whole genome shotgun (WGS) entry which is preliminary data.</text>
</comment>
<organism evidence="13 14">
    <name type="scientific">Agrilactobacillus composti DSM 18527 = JCM 14202</name>
    <dbReference type="NCBI Taxonomy" id="1423734"/>
    <lineage>
        <taxon>Bacteria</taxon>
        <taxon>Bacillati</taxon>
        <taxon>Bacillota</taxon>
        <taxon>Bacilli</taxon>
        <taxon>Lactobacillales</taxon>
        <taxon>Lactobacillaceae</taxon>
        <taxon>Agrilactobacillus</taxon>
    </lineage>
</organism>
<keyword evidence="9 12" id="KW-1133">Transmembrane helix</keyword>
<evidence type="ECO:0000313" key="14">
    <source>
        <dbReference type="Proteomes" id="UP000051236"/>
    </source>
</evidence>
<keyword evidence="6 12" id="KW-0812">Transmembrane</keyword>
<evidence type="ECO:0000256" key="8">
    <source>
        <dbReference type="ARBA" id="ARBA00022982"/>
    </source>
</evidence>
<evidence type="ECO:0000256" key="5">
    <source>
        <dbReference type="ARBA" id="ARBA00022617"/>
    </source>
</evidence>
<feature type="transmembrane region" description="Helical" evidence="12">
    <location>
        <begin position="357"/>
        <end position="377"/>
    </location>
</feature>
<comment type="subcellular location">
    <subcellularLocation>
        <location evidence="1">Cell membrane</location>
        <topology evidence="1">Multi-pass membrane protein</topology>
    </subcellularLocation>
</comment>
<reference evidence="13 14" key="1">
    <citation type="journal article" date="2015" name="Genome Announc.">
        <title>Expanding the biotechnology potential of lactobacilli through comparative genomics of 213 strains and associated genera.</title>
        <authorList>
            <person name="Sun Z."/>
            <person name="Harris H.M."/>
            <person name="McCann A."/>
            <person name="Guo C."/>
            <person name="Argimon S."/>
            <person name="Zhang W."/>
            <person name="Yang X."/>
            <person name="Jeffery I.B."/>
            <person name="Cooney J.C."/>
            <person name="Kagawa T.F."/>
            <person name="Liu W."/>
            <person name="Song Y."/>
            <person name="Salvetti E."/>
            <person name="Wrobel A."/>
            <person name="Rasinkangas P."/>
            <person name="Parkhill J."/>
            <person name="Rea M.C."/>
            <person name="O'Sullivan O."/>
            <person name="Ritari J."/>
            <person name="Douillard F.P."/>
            <person name="Paul Ross R."/>
            <person name="Yang R."/>
            <person name="Briner A.E."/>
            <person name="Felis G.E."/>
            <person name="de Vos W.M."/>
            <person name="Barrangou R."/>
            <person name="Klaenhammer T.R."/>
            <person name="Caufield P.W."/>
            <person name="Cui Y."/>
            <person name="Zhang H."/>
            <person name="O'Toole P.W."/>
        </authorList>
    </citation>
    <scope>NUCLEOTIDE SEQUENCE [LARGE SCALE GENOMIC DNA]</scope>
    <source>
        <strain evidence="13 14">DSM 18527</strain>
    </source>
</reference>
<evidence type="ECO:0000256" key="3">
    <source>
        <dbReference type="ARBA" id="ARBA00022448"/>
    </source>
</evidence>
<keyword evidence="10 12" id="KW-0408">Iron</keyword>
<feature type="transmembrane region" description="Helical" evidence="12">
    <location>
        <begin position="439"/>
        <end position="460"/>
    </location>
</feature>
<evidence type="ECO:0000256" key="6">
    <source>
        <dbReference type="ARBA" id="ARBA00022692"/>
    </source>
</evidence>
<feature type="transmembrane region" description="Helical" evidence="12">
    <location>
        <begin position="63"/>
        <end position="85"/>
    </location>
</feature>
<dbReference type="GO" id="GO:0009055">
    <property type="term" value="F:electron transfer activity"/>
    <property type="evidence" value="ECO:0007669"/>
    <property type="project" value="UniProtKB-UniRule"/>
</dbReference>
<evidence type="ECO:0000256" key="4">
    <source>
        <dbReference type="ARBA" id="ARBA00022475"/>
    </source>
</evidence>
<feature type="transmembrane region" description="Helical" evidence="12">
    <location>
        <begin position="225"/>
        <end position="243"/>
    </location>
</feature>
<name>A0A0R1XT61_9LACO</name>
<keyword evidence="8 12" id="KW-0249">Electron transport</keyword>
<proteinExistence type="inferred from homology"/>
<dbReference type="STRING" id="1423734.FC83_GL002889"/>
<keyword evidence="5 12" id="KW-0349">Heme</keyword>
<evidence type="ECO:0000256" key="12">
    <source>
        <dbReference type="PIRNR" id="PIRNR006446"/>
    </source>
</evidence>
<dbReference type="EMBL" id="AZGA01000054">
    <property type="protein sequence ID" value="KRM33322.1"/>
    <property type="molecule type" value="Genomic_DNA"/>
</dbReference>
<keyword evidence="14" id="KW-1185">Reference proteome</keyword>
<feature type="transmembrane region" description="Helical" evidence="12">
    <location>
        <begin position="194"/>
        <end position="218"/>
    </location>
</feature>
<protein>
    <submittedName>
        <fullName evidence="13">Cytochrome d ubiquinol oxidase subunit I</fullName>
    </submittedName>
</protein>
<feature type="transmembrane region" description="Helical" evidence="12">
    <location>
        <begin position="28"/>
        <end position="51"/>
    </location>
</feature>
<dbReference type="GO" id="GO:0005886">
    <property type="term" value="C:plasma membrane"/>
    <property type="evidence" value="ECO:0007669"/>
    <property type="project" value="UniProtKB-SubCell"/>
</dbReference>
<dbReference type="GO" id="GO:0046872">
    <property type="term" value="F:metal ion binding"/>
    <property type="evidence" value="ECO:0007669"/>
    <property type="project" value="UniProtKB-UniRule"/>
</dbReference>
<gene>
    <name evidence="13" type="ORF">FC83_GL002889</name>
</gene>
<feature type="transmembrane region" description="Helical" evidence="12">
    <location>
        <begin position="105"/>
        <end position="128"/>
    </location>
</feature>
<evidence type="ECO:0000256" key="7">
    <source>
        <dbReference type="ARBA" id="ARBA00022723"/>
    </source>
</evidence>
<accession>A0A0R1XT61</accession>
<feature type="transmembrane region" description="Helical" evidence="12">
    <location>
        <begin position="389"/>
        <end position="411"/>
    </location>
</feature>
<evidence type="ECO:0000256" key="11">
    <source>
        <dbReference type="ARBA" id="ARBA00023136"/>
    </source>
</evidence>
<dbReference type="AlphaFoldDB" id="A0A0R1XT61"/>
<sequence>MSLLLGAAVTPFAVTTMSRFQFALTAIVHFLFVPTSIGILTATLIFEFLYAYGHGDTEKYGRLTLFFSKIYFLSFATGVVTGIIMEMQFGLNWSAFSRLMGDIAGVPLVIESMMAFFIESTLIGMWRFTWGKLNKKVHAWFGAAILFASLFSIVWIISINAFMQLPYGFHMEGNRARLNSLISLLQNPQYLPEALHVFLATMIVGGFLIAGISAWQILHKRDVKAFKVAIQIGLLIALPAVFIQPLQGDDQGAASAPVQPMKFAAIEARYDLAGNAQQGAPWAAAAWISDSNHTAKALDIPAMGSYFGTGKFTGAMPGMNQIAKAYHLKFDKTVAKSYDGHMQYYPPVNLLFWSLRWMVYAGYFFTIFAALATIMLHRKNKGIEAHRKTLKTLGVVMWLPYVTTTAGWIVAEVGRYPFVVYGVLTQYDSVSPSVTLPEVVTSFTLFAIADIVLITTMIVASHKVLKRGLPDLADEYPEDKVRVNSDPFAKEAFNHD</sequence>
<keyword evidence="11 12" id="KW-0472">Membrane</keyword>
<dbReference type="InterPro" id="IPR002585">
    <property type="entry name" value="Cyt-d_ubiquinol_oxidase_su_1"/>
</dbReference>
<dbReference type="GO" id="GO:0016682">
    <property type="term" value="F:oxidoreductase activity, acting on diphenols and related substances as donors, oxygen as acceptor"/>
    <property type="evidence" value="ECO:0007669"/>
    <property type="project" value="TreeGrafter"/>
</dbReference>
<dbReference type="Proteomes" id="UP000051236">
    <property type="component" value="Unassembled WGS sequence"/>
</dbReference>
<dbReference type="RefSeq" id="WP_057002635.1">
    <property type="nucleotide sequence ID" value="NZ_AZGA01000054.1"/>
</dbReference>
<keyword evidence="3 12" id="KW-0813">Transport</keyword>
<dbReference type="PANTHER" id="PTHR30365">
    <property type="entry name" value="CYTOCHROME D UBIQUINOL OXIDASE"/>
    <property type="match status" value="1"/>
</dbReference>
<dbReference type="PATRIC" id="fig|1423734.3.peg.2939"/>
<evidence type="ECO:0000256" key="9">
    <source>
        <dbReference type="ARBA" id="ARBA00022989"/>
    </source>
</evidence>